<evidence type="ECO:0000259" key="1">
    <source>
        <dbReference type="Pfam" id="PF07995"/>
    </source>
</evidence>
<evidence type="ECO:0000313" key="2">
    <source>
        <dbReference type="EMBL" id="SHJ54349.1"/>
    </source>
</evidence>
<dbReference type="Pfam" id="PF07995">
    <property type="entry name" value="GSDH"/>
    <property type="match status" value="1"/>
</dbReference>
<dbReference type="Proteomes" id="UP000184386">
    <property type="component" value="Unassembled WGS sequence"/>
</dbReference>
<dbReference type="STRING" id="1121322.SAMN02745136_00335"/>
<dbReference type="Gene3D" id="2.120.10.30">
    <property type="entry name" value="TolB, C-terminal domain"/>
    <property type="match status" value="1"/>
</dbReference>
<evidence type="ECO:0000313" key="3">
    <source>
        <dbReference type="Proteomes" id="UP000184386"/>
    </source>
</evidence>
<gene>
    <name evidence="2" type="ORF">SAMN02745136_00335</name>
</gene>
<dbReference type="PANTHER" id="PTHR19328">
    <property type="entry name" value="HEDGEHOG-INTERACTING PROTEIN"/>
    <property type="match status" value="1"/>
</dbReference>
<protein>
    <submittedName>
        <fullName evidence="2">Glucose/arabinose dehydrogenase, beta-propeller fold</fullName>
    </submittedName>
</protein>
<dbReference type="InterPro" id="IPR011042">
    <property type="entry name" value="6-blade_b-propeller_TolB-like"/>
</dbReference>
<dbReference type="InterPro" id="IPR011041">
    <property type="entry name" value="Quinoprot_gluc/sorb_DH_b-prop"/>
</dbReference>
<proteinExistence type="predicted"/>
<dbReference type="AlphaFoldDB" id="A0A1M6K611"/>
<reference evidence="2 3" key="1">
    <citation type="submission" date="2016-11" db="EMBL/GenBank/DDBJ databases">
        <authorList>
            <person name="Jaros S."/>
            <person name="Januszkiewicz K."/>
            <person name="Wedrychowicz H."/>
        </authorList>
    </citation>
    <scope>NUCLEOTIDE SEQUENCE [LARGE SCALE GENOMIC DNA]</scope>
    <source>
        <strain evidence="2 3">DSM 15929</strain>
    </source>
</reference>
<sequence length="378" mass="42682">MYYYKTVNIGKLFNWYKNEDQSHTLDTVNWMSERMCKEENSLGTEEYEEFPYDVEIVAEDLFVPWAMDITKDGRIFFTEKNGNIRLIENGVLQTNSIYTFLPPFEALGEGGLLGLVLDPDFDNNGYFYVMYTYMDDSEYLSRVVRMHYDREHTVEDKVLVDSIPANRVHIGGRLKIGPDGKLYVTTGDAGMPELSQDISSLAGKILRMNLDGTIPSDNPFPDSYVYAFGIRNSQGLDWNDNKVLYASEHGDIAHDEINIILPGGNYGWPLKEGDFIKPLYDSGNETYAPSGIAFAKGGPFNGRLFISTLRGSQLLVMELSEDGNQVLNTNGYLKNEYGRLREAFGASDGSVYITTSNLDGRGLPNPQDDKIIRLVPRY</sequence>
<dbReference type="PANTHER" id="PTHR19328:SF13">
    <property type="entry name" value="HIPL1 PROTEIN"/>
    <property type="match status" value="1"/>
</dbReference>
<organism evidence="2 3">
    <name type="scientific">Anaerocolumna jejuensis DSM 15929</name>
    <dbReference type="NCBI Taxonomy" id="1121322"/>
    <lineage>
        <taxon>Bacteria</taxon>
        <taxon>Bacillati</taxon>
        <taxon>Bacillota</taxon>
        <taxon>Clostridia</taxon>
        <taxon>Lachnospirales</taxon>
        <taxon>Lachnospiraceae</taxon>
        <taxon>Anaerocolumna</taxon>
    </lineage>
</organism>
<name>A0A1M6K611_9FIRM</name>
<dbReference type="RefSeq" id="WP_084123865.1">
    <property type="nucleotide sequence ID" value="NZ_FRAC01000006.1"/>
</dbReference>
<dbReference type="SUPFAM" id="SSF50952">
    <property type="entry name" value="Soluble quinoprotein glucose dehydrogenase"/>
    <property type="match status" value="1"/>
</dbReference>
<dbReference type="EMBL" id="FRAC01000006">
    <property type="protein sequence ID" value="SHJ54349.1"/>
    <property type="molecule type" value="Genomic_DNA"/>
</dbReference>
<keyword evidence="3" id="KW-1185">Reference proteome</keyword>
<dbReference type="InterPro" id="IPR012938">
    <property type="entry name" value="Glc/Sorbosone_DH"/>
</dbReference>
<feature type="domain" description="Glucose/Sorbosone dehydrogenase" evidence="1">
    <location>
        <begin position="63"/>
        <end position="361"/>
    </location>
</feature>
<accession>A0A1M6K611</accession>